<feature type="transmembrane region" description="Helical" evidence="9">
    <location>
        <begin position="775"/>
        <end position="801"/>
    </location>
</feature>
<keyword evidence="6" id="KW-0067">ATP-binding</keyword>
<evidence type="ECO:0000256" key="4">
    <source>
        <dbReference type="ARBA" id="ARBA00022692"/>
    </source>
</evidence>
<name>A0A225WTK6_9STRA</name>
<comment type="subcellular location">
    <subcellularLocation>
        <location evidence="1">Membrane</location>
        <topology evidence="1">Multi-pass membrane protein</topology>
    </subcellularLocation>
</comment>
<feature type="transmembrane region" description="Helical" evidence="9">
    <location>
        <begin position="842"/>
        <end position="860"/>
    </location>
</feature>
<dbReference type="Pfam" id="PF19055">
    <property type="entry name" value="ABC2_membrane_7"/>
    <property type="match status" value="2"/>
</dbReference>
<dbReference type="GO" id="GO:0005524">
    <property type="term" value="F:ATP binding"/>
    <property type="evidence" value="ECO:0007669"/>
    <property type="project" value="UniProtKB-KW"/>
</dbReference>
<evidence type="ECO:0000256" key="5">
    <source>
        <dbReference type="ARBA" id="ARBA00022741"/>
    </source>
</evidence>
<dbReference type="GO" id="GO:0016020">
    <property type="term" value="C:membrane"/>
    <property type="evidence" value="ECO:0007669"/>
    <property type="project" value="UniProtKB-SubCell"/>
</dbReference>
<comment type="similarity">
    <text evidence="2">Belongs to the ABC transporter superfamily. ABCG family. PDR (TC 3.A.1.205) subfamily.</text>
</comment>
<dbReference type="PROSITE" id="PS50893">
    <property type="entry name" value="ABC_TRANSPORTER_2"/>
    <property type="match status" value="2"/>
</dbReference>
<dbReference type="STRING" id="4795.A0A225WTK6"/>
<evidence type="ECO:0000256" key="8">
    <source>
        <dbReference type="ARBA" id="ARBA00023136"/>
    </source>
</evidence>
<keyword evidence="3" id="KW-0813">Transport</keyword>
<feature type="transmembrane region" description="Helical" evidence="9">
    <location>
        <begin position="813"/>
        <end position="836"/>
    </location>
</feature>
<dbReference type="FunFam" id="3.40.50.300:FF:000289">
    <property type="entry name" value="ABC transporter G family member 31"/>
    <property type="match status" value="1"/>
</dbReference>
<dbReference type="PANTHER" id="PTHR19241">
    <property type="entry name" value="ATP-BINDING CASSETTE TRANSPORTER"/>
    <property type="match status" value="1"/>
</dbReference>
<dbReference type="OrthoDB" id="66620at2759"/>
<comment type="caution">
    <text evidence="11">The sequence shown here is derived from an EMBL/GenBank/DDBJ whole genome shotgun (WGS) entry which is preliminary data.</text>
</comment>
<evidence type="ECO:0000259" key="10">
    <source>
        <dbReference type="PROSITE" id="PS50893"/>
    </source>
</evidence>
<feature type="domain" description="ABC transporter" evidence="10">
    <location>
        <begin position="4"/>
        <end position="270"/>
    </location>
</feature>
<evidence type="ECO:0000256" key="9">
    <source>
        <dbReference type="SAM" id="Phobius"/>
    </source>
</evidence>
<feature type="transmembrane region" description="Helical" evidence="9">
    <location>
        <begin position="938"/>
        <end position="958"/>
    </location>
</feature>
<dbReference type="SMART" id="SM00382">
    <property type="entry name" value="AAA"/>
    <property type="match status" value="2"/>
</dbReference>
<dbReference type="Proteomes" id="UP000198211">
    <property type="component" value="Unassembled WGS sequence"/>
</dbReference>
<evidence type="ECO:0000256" key="6">
    <source>
        <dbReference type="ARBA" id="ARBA00022840"/>
    </source>
</evidence>
<gene>
    <name evidence="11" type="ORF">PHMEG_0004543</name>
</gene>
<keyword evidence="8 9" id="KW-0472">Membrane</keyword>
<dbReference type="CDD" id="cd03232">
    <property type="entry name" value="ABCG_PDR_domain2"/>
    <property type="match status" value="1"/>
</dbReference>
<keyword evidence="7 9" id="KW-1133">Transmembrane helix</keyword>
<evidence type="ECO:0000256" key="1">
    <source>
        <dbReference type="ARBA" id="ARBA00004141"/>
    </source>
</evidence>
<reference evidence="12" key="1">
    <citation type="submission" date="2017-03" db="EMBL/GenBank/DDBJ databases">
        <title>Phytopthora megakarya and P. palmivora, two closely related causual agents of cacao black pod achieved similar genome size and gene model numbers by different mechanisms.</title>
        <authorList>
            <person name="Ali S."/>
            <person name="Shao J."/>
            <person name="Larry D.J."/>
            <person name="Kronmiller B."/>
            <person name="Shen D."/>
            <person name="Strem M.D."/>
            <person name="Melnick R.L."/>
            <person name="Guiltinan M.J."/>
            <person name="Tyler B.M."/>
            <person name="Meinhardt L.W."/>
            <person name="Bailey B.A."/>
        </authorList>
    </citation>
    <scope>NUCLEOTIDE SEQUENCE [LARGE SCALE GENOMIC DNA]</scope>
    <source>
        <strain evidence="12">zdho120</strain>
    </source>
</reference>
<protein>
    <submittedName>
        <fullName evidence="11">Pleiotropic drug resistance protein transporter</fullName>
    </submittedName>
</protein>
<evidence type="ECO:0000256" key="3">
    <source>
        <dbReference type="ARBA" id="ARBA00022448"/>
    </source>
</evidence>
<evidence type="ECO:0000256" key="2">
    <source>
        <dbReference type="ARBA" id="ARBA00006012"/>
    </source>
</evidence>
<proteinExistence type="inferred from homology"/>
<dbReference type="Gene3D" id="3.40.50.300">
    <property type="entry name" value="P-loop containing nucleotide triphosphate hydrolases"/>
    <property type="match status" value="2"/>
</dbReference>
<evidence type="ECO:0000256" key="7">
    <source>
        <dbReference type="ARBA" id="ARBA00022989"/>
    </source>
</evidence>
<dbReference type="GO" id="GO:0016887">
    <property type="term" value="F:ATP hydrolysis activity"/>
    <property type="evidence" value="ECO:0007669"/>
    <property type="project" value="InterPro"/>
</dbReference>
<keyword evidence="4 9" id="KW-0812">Transmembrane</keyword>
<dbReference type="GO" id="GO:0140359">
    <property type="term" value="F:ABC-type transporter activity"/>
    <property type="evidence" value="ECO:0007669"/>
    <property type="project" value="InterPro"/>
</dbReference>
<dbReference type="InterPro" id="IPR034003">
    <property type="entry name" value="ABCG_PDR_2"/>
</dbReference>
<dbReference type="SUPFAM" id="SSF52540">
    <property type="entry name" value="P-loop containing nucleoside triphosphate hydrolases"/>
    <property type="match status" value="2"/>
</dbReference>
<sequence length="963" mass="106909">MDAVRSMITRKRTNKKMILQEVSGVFKPGTITLVLGQPGSGKSALMKLLSGRFPKKQNITIEGEVTYNGTPASDVGNILPQLVSYVQQHDKHYPELTVKETLEFAHSACGGDVSPTDVSHFVNGSAQENAEAVEAAQVLSKNYTYVVIQQLGLENCQNTVVGDAMLRGVSRGERKRVTTGEMAFGNKYVMMMDEISTGLDSAATFDIITTQRSIAKEFRKTVVISLLQPSPEVFALFDNVMIMNAGRLIYHGLSKEVLNYFENIGFKCPPFCDVADFLLDLGTRNQFEYEVCEEDQIQEYLVWIYWLNPLSWSVRALVVNQYTDAQFDVCMYDGIDYCLMHNKTMGKFSLSSYEVPPEKYWIWYGMVYSAASDLWYTVPDPANPKETIALLKGISGYALPGTITALMGSSGAGKTTLMDVIAGRKTGGKIQGQILLNGHPATDLAIRRSTGYCEQMDIHSESSTIREALTFSAFLRQGADVPDSYKYASVDECLDLLGLNPIADQIIRGSSVEQMKRLTIGVELAAQPSVLFLDEPTSGLDARSAKLIMDGVRKVANTGRTIICTIHQPSAEVFRVFDSLLLLKRGGETVFAGELGENASEMIDYFESINGVTKLKDNYNPATWMLELIGAGTRTDFAKIYQLSTPCERWLATLENDGISLPSLTYNESQITIKRGAAQVVQLKFLMKRVWNLYWRTSSFNLTRFNFSQTLGLLLGFMYLDVEYASYTSINSGMGMLFVAMALLGLVAFDGMVSIAAVERTVFYRERSSHTYNMIWYIFATSVMELLYVFIDVLLFLVSLYPMVGFKGTSGFLNCWVIFSCYTLLQAYIAEFLVFLLPNTNLVNFFGIVVFSISFIFSGFSPPASSLPSSTKWLHDIVPMSYSLSAVATTVFGQCSGSGDIGCREMTNIPPTLAGGITVKEHLEVNFLMKDNEFSRNCGVLAAILLLVRVLTLLAMRICNYRT</sequence>
<dbReference type="InterPro" id="IPR003439">
    <property type="entry name" value="ABC_transporter-like_ATP-bd"/>
</dbReference>
<accession>A0A225WTK6</accession>
<dbReference type="InterPro" id="IPR027417">
    <property type="entry name" value="P-loop_NTPase"/>
</dbReference>
<feature type="transmembrane region" description="Helical" evidence="9">
    <location>
        <begin position="734"/>
        <end position="755"/>
    </location>
</feature>
<evidence type="ECO:0000313" key="12">
    <source>
        <dbReference type="Proteomes" id="UP000198211"/>
    </source>
</evidence>
<dbReference type="Pfam" id="PF01061">
    <property type="entry name" value="ABC2_membrane"/>
    <property type="match status" value="1"/>
</dbReference>
<dbReference type="FunFam" id="3.40.50.300:FF:000528">
    <property type="entry name" value="ABC transporter G family member 31"/>
    <property type="match status" value="1"/>
</dbReference>
<dbReference type="InterPro" id="IPR013525">
    <property type="entry name" value="ABC2_TM"/>
</dbReference>
<dbReference type="Pfam" id="PF00005">
    <property type="entry name" value="ABC_tran"/>
    <property type="match status" value="2"/>
</dbReference>
<feature type="domain" description="ABC transporter" evidence="10">
    <location>
        <begin position="369"/>
        <end position="610"/>
    </location>
</feature>
<dbReference type="EMBL" id="NBNE01000270">
    <property type="protein sequence ID" value="OWZ20973.1"/>
    <property type="molecule type" value="Genomic_DNA"/>
</dbReference>
<keyword evidence="12" id="KW-1185">Reference proteome</keyword>
<evidence type="ECO:0000313" key="11">
    <source>
        <dbReference type="EMBL" id="OWZ20973.1"/>
    </source>
</evidence>
<organism evidence="11 12">
    <name type="scientific">Phytophthora megakarya</name>
    <dbReference type="NCBI Taxonomy" id="4795"/>
    <lineage>
        <taxon>Eukaryota</taxon>
        <taxon>Sar</taxon>
        <taxon>Stramenopiles</taxon>
        <taxon>Oomycota</taxon>
        <taxon>Peronosporomycetes</taxon>
        <taxon>Peronosporales</taxon>
        <taxon>Peronosporaceae</taxon>
        <taxon>Phytophthora</taxon>
    </lineage>
</organism>
<keyword evidence="5" id="KW-0547">Nucleotide-binding</keyword>
<dbReference type="AlphaFoldDB" id="A0A225WTK6"/>
<dbReference type="InterPro" id="IPR043926">
    <property type="entry name" value="ABCG_dom"/>
</dbReference>
<dbReference type="InterPro" id="IPR003593">
    <property type="entry name" value="AAA+_ATPase"/>
</dbReference>